<dbReference type="EC" id="2.3.1.87" evidence="5"/>
<comment type="catalytic activity">
    <reaction evidence="12">
        <text>dopamine + hexadecanoyl-CoA = N-hexadecanoyl-dopamine + CoA + H(+)</text>
        <dbReference type="Rhea" id="RHEA:51376"/>
        <dbReference type="ChEBI" id="CHEBI:15378"/>
        <dbReference type="ChEBI" id="CHEBI:57287"/>
        <dbReference type="ChEBI" id="CHEBI:57379"/>
        <dbReference type="ChEBI" id="CHEBI:59905"/>
        <dbReference type="ChEBI" id="CHEBI:134058"/>
    </reaction>
    <physiologicalReaction direction="left-to-right" evidence="12">
        <dbReference type="Rhea" id="RHEA:51377"/>
    </physiologicalReaction>
</comment>
<accession>A0AAD7ZTR1</accession>
<proteinExistence type="inferred from homology"/>
<evidence type="ECO:0000256" key="8">
    <source>
        <dbReference type="ARBA" id="ARBA00051284"/>
    </source>
</evidence>
<reference evidence="14" key="1">
    <citation type="journal article" date="2023" name="IScience">
        <title>Live-bearing cockroach genome reveals convergent evolutionary mechanisms linked to viviparity in insects and beyond.</title>
        <authorList>
            <person name="Fouks B."/>
            <person name="Harrison M.C."/>
            <person name="Mikhailova A.A."/>
            <person name="Marchal E."/>
            <person name="English S."/>
            <person name="Carruthers M."/>
            <person name="Jennings E.C."/>
            <person name="Chiamaka E.L."/>
            <person name="Frigard R.A."/>
            <person name="Pippel M."/>
            <person name="Attardo G.M."/>
            <person name="Benoit J.B."/>
            <person name="Bornberg-Bauer E."/>
            <person name="Tobe S.S."/>
        </authorList>
    </citation>
    <scope>NUCLEOTIDE SEQUENCE</scope>
    <source>
        <strain evidence="14">Stay&amp;Tobe</strain>
    </source>
</reference>
<comment type="catalytic activity">
    <reaction evidence="8">
        <text>serotonin + (5Z,8Z,11Z,14Z)-eicosatetraenoyl-CoA = N-[(5Z,8Z,11Z,14Z)-eicosatetraenoyl]-serotonin + CoA + H(+)</text>
        <dbReference type="Rhea" id="RHEA:51396"/>
        <dbReference type="ChEBI" id="CHEBI:15378"/>
        <dbReference type="ChEBI" id="CHEBI:57287"/>
        <dbReference type="ChEBI" id="CHEBI:57368"/>
        <dbReference type="ChEBI" id="CHEBI:132255"/>
        <dbReference type="ChEBI" id="CHEBI:350546"/>
    </reaction>
    <physiologicalReaction direction="left-to-right" evidence="8">
        <dbReference type="Rhea" id="RHEA:51397"/>
    </physiologicalReaction>
</comment>
<evidence type="ECO:0000256" key="4">
    <source>
        <dbReference type="ARBA" id="ARBA00038182"/>
    </source>
</evidence>
<sequence>MHLFKLARPMGSKHVTRCISSKINGDITVQPVEQDYFQRVLDHVTPVFLKDEPLSHSFPPCTTGKREKAFRGYAEIPLRSGFSVMALDGSQVVGACLSKILTKDEIFNHDIPEFDDPNGDPLNSGIVRMLLRVHRKLDLFSLFKVNQILEVGLVSVEPSHVGRGLAARMVQRSLELGAKRGLKYAKADCTGPASAAAAKKAGMEQIYRLAYDDFKLNDKIVFKNTAHRGSHLIVVATKLQDCEPYVLPVYPDSNL</sequence>
<evidence type="ECO:0000256" key="11">
    <source>
        <dbReference type="ARBA" id="ARBA00052178"/>
    </source>
</evidence>
<evidence type="ECO:0000256" key="3">
    <source>
        <dbReference type="ARBA" id="ARBA00037926"/>
    </source>
</evidence>
<evidence type="ECO:0000313" key="14">
    <source>
        <dbReference type="EMBL" id="KAJ9585917.1"/>
    </source>
</evidence>
<evidence type="ECO:0000313" key="15">
    <source>
        <dbReference type="Proteomes" id="UP001233999"/>
    </source>
</evidence>
<dbReference type="Proteomes" id="UP001233999">
    <property type="component" value="Unassembled WGS sequence"/>
</dbReference>
<gene>
    <name evidence="14" type="ORF">L9F63_020425</name>
</gene>
<dbReference type="InterPro" id="IPR016181">
    <property type="entry name" value="Acyl_CoA_acyltransferase"/>
</dbReference>
<evidence type="ECO:0000256" key="7">
    <source>
        <dbReference type="ARBA" id="ARBA00050849"/>
    </source>
</evidence>
<comment type="catalytic activity">
    <reaction evidence="9">
        <text>dopamine + acetyl-CoA = N-acetyldopamine + CoA + H(+)</text>
        <dbReference type="Rhea" id="RHEA:51388"/>
        <dbReference type="ChEBI" id="CHEBI:15378"/>
        <dbReference type="ChEBI" id="CHEBI:57287"/>
        <dbReference type="ChEBI" id="CHEBI:57288"/>
        <dbReference type="ChEBI" id="CHEBI:59905"/>
        <dbReference type="ChEBI" id="CHEBI:125678"/>
    </reaction>
    <physiologicalReaction direction="left-to-right" evidence="9">
        <dbReference type="Rhea" id="RHEA:51389"/>
    </physiologicalReaction>
</comment>
<evidence type="ECO:0000256" key="2">
    <source>
        <dbReference type="ARBA" id="ARBA00023315"/>
    </source>
</evidence>
<dbReference type="Gene3D" id="3.40.630.30">
    <property type="match status" value="1"/>
</dbReference>
<dbReference type="FunFam" id="3.40.630.30:FF:000046">
    <property type="entry name" value="Dopamine N-acetyltransferase"/>
    <property type="match status" value="1"/>
</dbReference>
<comment type="pathway">
    <text evidence="3">Aromatic compound metabolism; melatonin biosynthesis; melatonin from serotonin: step 1/2.</text>
</comment>
<name>A0AAD7ZTR1_DIPPU</name>
<comment type="catalytic activity">
    <reaction evidence="13">
        <text>serotonin + acetyl-CoA = N-acetylserotonin + CoA + H(+)</text>
        <dbReference type="Rhea" id="RHEA:25217"/>
        <dbReference type="ChEBI" id="CHEBI:15378"/>
        <dbReference type="ChEBI" id="CHEBI:17697"/>
        <dbReference type="ChEBI" id="CHEBI:57287"/>
        <dbReference type="ChEBI" id="CHEBI:57288"/>
        <dbReference type="ChEBI" id="CHEBI:350546"/>
        <dbReference type="EC" id="2.3.1.87"/>
    </reaction>
    <physiologicalReaction direction="left-to-right" evidence="13">
        <dbReference type="Rhea" id="RHEA:25218"/>
    </physiologicalReaction>
</comment>
<keyword evidence="1" id="KW-0808">Transferase</keyword>
<organism evidence="14 15">
    <name type="scientific">Diploptera punctata</name>
    <name type="common">Pacific beetle cockroach</name>
    <dbReference type="NCBI Taxonomy" id="6984"/>
    <lineage>
        <taxon>Eukaryota</taxon>
        <taxon>Metazoa</taxon>
        <taxon>Ecdysozoa</taxon>
        <taxon>Arthropoda</taxon>
        <taxon>Hexapoda</taxon>
        <taxon>Insecta</taxon>
        <taxon>Pterygota</taxon>
        <taxon>Neoptera</taxon>
        <taxon>Polyneoptera</taxon>
        <taxon>Dictyoptera</taxon>
        <taxon>Blattodea</taxon>
        <taxon>Blaberoidea</taxon>
        <taxon>Blaberidae</taxon>
        <taxon>Diplopterinae</taxon>
        <taxon>Diploptera</taxon>
    </lineage>
</organism>
<protein>
    <recommendedName>
        <fullName evidence="5">aralkylamine N-acetyltransferase</fullName>
        <ecNumber evidence="5">2.3.1.87</ecNumber>
    </recommendedName>
</protein>
<evidence type="ECO:0000256" key="12">
    <source>
        <dbReference type="ARBA" id="ARBA00052335"/>
    </source>
</evidence>
<dbReference type="AlphaFoldDB" id="A0AAD7ZTR1"/>
<evidence type="ECO:0000256" key="10">
    <source>
        <dbReference type="ARBA" id="ARBA00051823"/>
    </source>
</evidence>
<comment type="catalytic activity">
    <reaction evidence="10">
        <text>serotonin + (9Z)-octadecenoyl-CoA = N-(9Z-octadecenoyl)-serotonin + CoA + H(+)</text>
        <dbReference type="Rhea" id="RHEA:51392"/>
        <dbReference type="ChEBI" id="CHEBI:15378"/>
        <dbReference type="ChEBI" id="CHEBI:57287"/>
        <dbReference type="ChEBI" id="CHEBI:57387"/>
        <dbReference type="ChEBI" id="CHEBI:134064"/>
        <dbReference type="ChEBI" id="CHEBI:350546"/>
    </reaction>
    <physiologicalReaction direction="left-to-right" evidence="10">
        <dbReference type="Rhea" id="RHEA:51393"/>
    </physiologicalReaction>
</comment>
<comment type="caution">
    <text evidence="14">The sequence shown here is derived from an EMBL/GenBank/DDBJ whole genome shotgun (WGS) entry which is preliminary data.</text>
</comment>
<evidence type="ECO:0000256" key="9">
    <source>
        <dbReference type="ARBA" id="ARBA00051711"/>
    </source>
</evidence>
<comment type="catalytic activity">
    <reaction evidence="6">
        <text>dopamine + (9Z)-octadecenoyl-CoA = N-(9Z-octadecanoyl)-dopamine + CoA + H(+)</text>
        <dbReference type="Rhea" id="RHEA:51380"/>
        <dbReference type="ChEBI" id="CHEBI:15378"/>
        <dbReference type="ChEBI" id="CHEBI:31883"/>
        <dbReference type="ChEBI" id="CHEBI:57287"/>
        <dbReference type="ChEBI" id="CHEBI:57387"/>
        <dbReference type="ChEBI" id="CHEBI:59905"/>
    </reaction>
    <physiologicalReaction direction="left-to-right" evidence="6">
        <dbReference type="Rhea" id="RHEA:51381"/>
    </physiologicalReaction>
</comment>
<reference evidence="14" key="2">
    <citation type="submission" date="2023-05" db="EMBL/GenBank/DDBJ databases">
        <authorList>
            <person name="Fouks B."/>
        </authorList>
    </citation>
    <scope>NUCLEOTIDE SEQUENCE</scope>
    <source>
        <strain evidence="14">Stay&amp;Tobe</strain>
        <tissue evidence="14">Testes</tissue>
    </source>
</reference>
<dbReference type="EMBL" id="JASPKZ010007235">
    <property type="protein sequence ID" value="KAJ9585917.1"/>
    <property type="molecule type" value="Genomic_DNA"/>
</dbReference>
<comment type="catalytic activity">
    <reaction evidence="11">
        <text>serotonin + hexadecanoyl-CoA = N-hexadecanoyl-serotonin + CoA + H(+)</text>
        <dbReference type="Rhea" id="RHEA:51384"/>
        <dbReference type="ChEBI" id="CHEBI:15378"/>
        <dbReference type="ChEBI" id="CHEBI:57287"/>
        <dbReference type="ChEBI" id="CHEBI:57379"/>
        <dbReference type="ChEBI" id="CHEBI:134059"/>
        <dbReference type="ChEBI" id="CHEBI:350546"/>
    </reaction>
    <physiologicalReaction direction="left-to-right" evidence="11">
        <dbReference type="Rhea" id="RHEA:51385"/>
    </physiologicalReaction>
</comment>
<evidence type="ECO:0000256" key="6">
    <source>
        <dbReference type="ARBA" id="ARBA00050189"/>
    </source>
</evidence>
<dbReference type="GO" id="GO:0004059">
    <property type="term" value="F:aralkylamine N-acetyltransferase activity"/>
    <property type="evidence" value="ECO:0007669"/>
    <property type="project" value="UniProtKB-EC"/>
</dbReference>
<dbReference type="PANTHER" id="PTHR20905:SF32">
    <property type="entry name" value="ARYLALKYLAMINE N-ACETYLTRANSFERASE-LIKE 7, ISOFORM A"/>
    <property type="match status" value="1"/>
</dbReference>
<comment type="similarity">
    <text evidence="4">Belongs to the acetyltransferase family. AANAT subfamily.</text>
</comment>
<evidence type="ECO:0000256" key="1">
    <source>
        <dbReference type="ARBA" id="ARBA00022679"/>
    </source>
</evidence>
<dbReference type="SUPFAM" id="SSF55729">
    <property type="entry name" value="Acyl-CoA N-acyltransferases (Nat)"/>
    <property type="match status" value="1"/>
</dbReference>
<dbReference type="PANTHER" id="PTHR20905">
    <property type="entry name" value="N-ACETYLTRANSFERASE-RELATED"/>
    <property type="match status" value="1"/>
</dbReference>
<keyword evidence="15" id="KW-1185">Reference proteome</keyword>
<evidence type="ECO:0000256" key="13">
    <source>
        <dbReference type="ARBA" id="ARBA00052491"/>
    </source>
</evidence>
<keyword evidence="2" id="KW-0012">Acyltransferase</keyword>
<evidence type="ECO:0000256" key="5">
    <source>
        <dbReference type="ARBA" id="ARBA00039114"/>
    </source>
</evidence>
<comment type="catalytic activity">
    <reaction evidence="7">
        <text>serotonin + octadecanoyl-CoA = N-octadecanoyl-serotonin + CoA + H(+)</text>
        <dbReference type="Rhea" id="RHEA:51400"/>
        <dbReference type="ChEBI" id="CHEBI:15378"/>
        <dbReference type="ChEBI" id="CHEBI:57287"/>
        <dbReference type="ChEBI" id="CHEBI:57394"/>
        <dbReference type="ChEBI" id="CHEBI:134065"/>
        <dbReference type="ChEBI" id="CHEBI:350546"/>
    </reaction>
    <physiologicalReaction direction="left-to-right" evidence="7">
        <dbReference type="Rhea" id="RHEA:51401"/>
    </physiologicalReaction>
</comment>